<keyword evidence="3" id="KW-1185">Reference proteome</keyword>
<accession>A0A4Z2GMQ7</accession>
<feature type="region of interest" description="Disordered" evidence="1">
    <location>
        <begin position="1"/>
        <end position="33"/>
    </location>
</feature>
<evidence type="ECO:0000313" key="2">
    <source>
        <dbReference type="EMBL" id="TNN54083.1"/>
    </source>
</evidence>
<evidence type="ECO:0000313" key="3">
    <source>
        <dbReference type="Proteomes" id="UP000314294"/>
    </source>
</evidence>
<name>A0A4Z2GMQ7_9TELE</name>
<comment type="caution">
    <text evidence="2">The sequence shown here is derived from an EMBL/GenBank/DDBJ whole genome shotgun (WGS) entry which is preliminary data.</text>
</comment>
<gene>
    <name evidence="2" type="ORF">EYF80_035704</name>
</gene>
<sequence length="98" mass="10978">MAGGVRQPGPMDPVRPLGISPARSSNPSRFQQTSLYEFHMPPVLLHLPADRDAPENSCGDERREDDDNFISTLTSIFYSHRVADIHVDFHTLDSKTSQ</sequence>
<protein>
    <submittedName>
        <fullName evidence="2">Uncharacterized protein</fullName>
    </submittedName>
</protein>
<feature type="compositionally biased region" description="Polar residues" evidence="1">
    <location>
        <begin position="22"/>
        <end position="33"/>
    </location>
</feature>
<evidence type="ECO:0000256" key="1">
    <source>
        <dbReference type="SAM" id="MobiDB-lite"/>
    </source>
</evidence>
<organism evidence="2 3">
    <name type="scientific">Liparis tanakae</name>
    <name type="common">Tanaka's snailfish</name>
    <dbReference type="NCBI Taxonomy" id="230148"/>
    <lineage>
        <taxon>Eukaryota</taxon>
        <taxon>Metazoa</taxon>
        <taxon>Chordata</taxon>
        <taxon>Craniata</taxon>
        <taxon>Vertebrata</taxon>
        <taxon>Euteleostomi</taxon>
        <taxon>Actinopterygii</taxon>
        <taxon>Neopterygii</taxon>
        <taxon>Teleostei</taxon>
        <taxon>Neoteleostei</taxon>
        <taxon>Acanthomorphata</taxon>
        <taxon>Eupercaria</taxon>
        <taxon>Perciformes</taxon>
        <taxon>Cottioidei</taxon>
        <taxon>Cottales</taxon>
        <taxon>Liparidae</taxon>
        <taxon>Liparis</taxon>
    </lineage>
</organism>
<dbReference type="AlphaFoldDB" id="A0A4Z2GMQ7"/>
<proteinExistence type="predicted"/>
<dbReference type="Proteomes" id="UP000314294">
    <property type="component" value="Unassembled WGS sequence"/>
</dbReference>
<dbReference type="EMBL" id="SRLO01000496">
    <property type="protein sequence ID" value="TNN54083.1"/>
    <property type="molecule type" value="Genomic_DNA"/>
</dbReference>
<reference evidence="2 3" key="1">
    <citation type="submission" date="2019-03" db="EMBL/GenBank/DDBJ databases">
        <title>First draft genome of Liparis tanakae, snailfish: a comprehensive survey of snailfish specific genes.</title>
        <authorList>
            <person name="Kim W."/>
            <person name="Song I."/>
            <person name="Jeong J.-H."/>
            <person name="Kim D."/>
            <person name="Kim S."/>
            <person name="Ryu S."/>
            <person name="Song J.Y."/>
            <person name="Lee S.K."/>
        </authorList>
    </citation>
    <scope>NUCLEOTIDE SEQUENCE [LARGE SCALE GENOMIC DNA]</scope>
    <source>
        <tissue evidence="2">Muscle</tissue>
    </source>
</reference>